<gene>
    <name evidence="2" type="ORF">IL38_23970</name>
</gene>
<keyword evidence="3" id="KW-1185">Reference proteome</keyword>
<reference evidence="2 3" key="1">
    <citation type="journal article" date="2014" name="PLoS ONE">
        <title>Identification and Characterization of a New Erythromycin Biosynthetic Gene Cluster in Actinopolyspora erythraea YIM90600, a Novel Erythronolide-Producing Halophilic Actinomycete Isolated from Salt Field.</title>
        <authorList>
            <person name="Chen D."/>
            <person name="Feng J."/>
            <person name="Huang L."/>
            <person name="Zhang Q."/>
            <person name="Wu J."/>
            <person name="Zhu X."/>
            <person name="Duan Y."/>
            <person name="Xu Z."/>
        </authorList>
    </citation>
    <scope>NUCLEOTIDE SEQUENCE [LARGE SCALE GENOMIC DNA]</scope>
    <source>
        <strain evidence="2 3">YIM90600</strain>
    </source>
</reference>
<accession>A0ABR4WY92</accession>
<dbReference type="RefSeq" id="WP_043578861.1">
    <property type="nucleotide sequence ID" value="NZ_KN214181.1"/>
</dbReference>
<keyword evidence="1" id="KW-1133">Transmembrane helix</keyword>
<evidence type="ECO:0008006" key="4">
    <source>
        <dbReference type="Google" id="ProtNLM"/>
    </source>
</evidence>
<keyword evidence="1" id="KW-0472">Membrane</keyword>
<protein>
    <recommendedName>
        <fullName evidence="4">DUF4395 domain-containing protein</fullName>
    </recommendedName>
</protein>
<feature type="transmembrane region" description="Helical" evidence="1">
    <location>
        <begin position="45"/>
        <end position="67"/>
    </location>
</feature>
<organism evidence="2 3">
    <name type="scientific">Actinopolyspora erythraea</name>
    <dbReference type="NCBI Taxonomy" id="414996"/>
    <lineage>
        <taxon>Bacteria</taxon>
        <taxon>Bacillati</taxon>
        <taxon>Actinomycetota</taxon>
        <taxon>Actinomycetes</taxon>
        <taxon>Actinopolysporales</taxon>
        <taxon>Actinopolysporaceae</taxon>
        <taxon>Actinopolyspora</taxon>
    </lineage>
</organism>
<feature type="transmembrane region" description="Helical" evidence="1">
    <location>
        <begin position="21"/>
        <end position="39"/>
    </location>
</feature>
<proteinExistence type="predicted"/>
<comment type="caution">
    <text evidence="2">The sequence shown here is derived from an EMBL/GenBank/DDBJ whole genome shotgun (WGS) entry which is preliminary data.</text>
</comment>
<keyword evidence="1" id="KW-0812">Transmembrane</keyword>
<feature type="transmembrane region" description="Helical" evidence="1">
    <location>
        <begin position="110"/>
        <end position="127"/>
    </location>
</feature>
<evidence type="ECO:0000313" key="2">
    <source>
        <dbReference type="EMBL" id="KGI79359.1"/>
    </source>
</evidence>
<name>A0ABR4WY92_9ACTN</name>
<evidence type="ECO:0000313" key="3">
    <source>
        <dbReference type="Proteomes" id="UP000029737"/>
    </source>
</evidence>
<dbReference type="Proteomes" id="UP000029737">
    <property type="component" value="Unassembled WGS sequence"/>
</dbReference>
<evidence type="ECO:0000256" key="1">
    <source>
        <dbReference type="SAM" id="Phobius"/>
    </source>
</evidence>
<dbReference type="EMBL" id="JPMV01000046">
    <property type="protein sequence ID" value="KGI79359.1"/>
    <property type="molecule type" value="Genomic_DNA"/>
</dbReference>
<sequence>MSTSASGDPFTARYTRWVAHRYARFILVIGGALTTMQFATDTVPLVTPLVEGSVSLLALIGFVMIVIPMHRHTRLLCPDCAADVPNNPSAAAETDQHRLRRFHQLSTPRGSLLGLAGILLLLLGQHWLGPLGFLATLLAWSGIAYEHVLVHRHRLLMPWCPYCRNGGDGDDHTAPTPDPVRTATR</sequence>